<dbReference type="PANTHER" id="PTHR43976">
    <property type="entry name" value="SHORT CHAIN DEHYDROGENASE"/>
    <property type="match status" value="1"/>
</dbReference>
<dbReference type="InterPro" id="IPR051911">
    <property type="entry name" value="SDR_oxidoreductase"/>
</dbReference>
<evidence type="ECO:0000256" key="1">
    <source>
        <dbReference type="ARBA" id="ARBA00006484"/>
    </source>
</evidence>
<dbReference type="Proteomes" id="UP001430193">
    <property type="component" value="Unassembled WGS sequence"/>
</dbReference>
<proteinExistence type="inferred from homology"/>
<evidence type="ECO:0000256" key="2">
    <source>
        <dbReference type="RuleBase" id="RU000363"/>
    </source>
</evidence>
<dbReference type="PRINTS" id="PR00080">
    <property type="entry name" value="SDRFAMILY"/>
</dbReference>
<dbReference type="InterPro" id="IPR002347">
    <property type="entry name" value="SDR_fam"/>
</dbReference>
<accession>A0ABS2KC51</accession>
<dbReference type="SUPFAM" id="SSF51735">
    <property type="entry name" value="NAD(P)-binding Rossmann-fold domains"/>
    <property type="match status" value="1"/>
</dbReference>
<evidence type="ECO:0000259" key="3">
    <source>
        <dbReference type="SMART" id="SM00822"/>
    </source>
</evidence>
<organism evidence="4 5">
    <name type="scientific">Dyella mobilis</name>
    <dbReference type="NCBI Taxonomy" id="1849582"/>
    <lineage>
        <taxon>Bacteria</taxon>
        <taxon>Pseudomonadati</taxon>
        <taxon>Pseudomonadota</taxon>
        <taxon>Gammaproteobacteria</taxon>
        <taxon>Lysobacterales</taxon>
        <taxon>Rhodanobacteraceae</taxon>
        <taxon>Dyella</taxon>
    </lineage>
</organism>
<dbReference type="InterPro" id="IPR036291">
    <property type="entry name" value="NAD(P)-bd_dom_sf"/>
</dbReference>
<evidence type="ECO:0000313" key="5">
    <source>
        <dbReference type="Proteomes" id="UP001430193"/>
    </source>
</evidence>
<dbReference type="Pfam" id="PF00106">
    <property type="entry name" value="adh_short"/>
    <property type="match status" value="1"/>
</dbReference>
<evidence type="ECO:0000313" key="4">
    <source>
        <dbReference type="EMBL" id="MBM7128763.1"/>
    </source>
</evidence>
<dbReference type="PANTHER" id="PTHR43976:SF9">
    <property type="entry name" value="OXIDOREDUCTASE"/>
    <property type="match status" value="1"/>
</dbReference>
<sequence length="303" mass="32209">MKQVIVITGASSGFGALAARALAHAGHTVYASMRETTGRNAPQVAAVQQYAAEHAVDLRTVELDVASEASCEAGIHTIIAAHGRLDVIIHNAGHMSFGPAEAFTPEQFAQLYDINVLSTQRVNRAALPQLRKQQQGLVIWVSSSSARGGTPPYLSPYFAAKAAMDSLAVSYASELSRWGIETSIIVPGAFTKGTNHFSHSGSPADQARAAEYDQGPYAGLPEQSLKGLASLEPADANADAVADAIVEVVNMPFGKRPFRTHIDPSQDGCEIVNGVADRVRAELFRRIGLDDLLHPRDLAQSVS</sequence>
<keyword evidence="5" id="KW-1185">Reference proteome</keyword>
<name>A0ABS2KC51_9GAMM</name>
<gene>
    <name evidence="4" type="ORF">ISS99_04440</name>
</gene>
<dbReference type="CDD" id="cd05374">
    <property type="entry name" value="17beta-HSD-like_SDR_c"/>
    <property type="match status" value="1"/>
</dbReference>
<comment type="caution">
    <text evidence="4">The sequence shown here is derived from an EMBL/GenBank/DDBJ whole genome shotgun (WGS) entry which is preliminary data.</text>
</comment>
<feature type="domain" description="Ketoreductase" evidence="3">
    <location>
        <begin position="3"/>
        <end position="190"/>
    </location>
</feature>
<dbReference type="RefSeq" id="WP_204630379.1">
    <property type="nucleotide sequence ID" value="NZ_BSOC01000006.1"/>
</dbReference>
<dbReference type="EMBL" id="JADIKF010000035">
    <property type="protein sequence ID" value="MBM7128763.1"/>
    <property type="molecule type" value="Genomic_DNA"/>
</dbReference>
<comment type="similarity">
    <text evidence="1 2">Belongs to the short-chain dehydrogenases/reductases (SDR) family.</text>
</comment>
<reference evidence="4" key="1">
    <citation type="submission" date="2020-10" db="EMBL/GenBank/DDBJ databases">
        <title>Phylogeny of dyella-like bacteria.</title>
        <authorList>
            <person name="Fu J."/>
        </authorList>
    </citation>
    <scope>NUCLEOTIDE SEQUENCE</scope>
    <source>
        <strain evidence="4">DHON07</strain>
    </source>
</reference>
<dbReference type="SMART" id="SM00822">
    <property type="entry name" value="PKS_KR"/>
    <property type="match status" value="1"/>
</dbReference>
<dbReference type="Gene3D" id="3.40.50.720">
    <property type="entry name" value="NAD(P)-binding Rossmann-like Domain"/>
    <property type="match status" value="1"/>
</dbReference>
<dbReference type="PRINTS" id="PR00081">
    <property type="entry name" value="GDHRDH"/>
</dbReference>
<dbReference type="InterPro" id="IPR057326">
    <property type="entry name" value="KR_dom"/>
</dbReference>
<protein>
    <submittedName>
        <fullName evidence="4">SDR family oxidoreductase</fullName>
    </submittedName>
</protein>